<evidence type="ECO:0000256" key="6">
    <source>
        <dbReference type="ARBA" id="ARBA00023157"/>
    </source>
</evidence>
<feature type="domain" description="Chitin-binding type-2" evidence="11">
    <location>
        <begin position="790"/>
        <end position="836"/>
    </location>
</feature>
<dbReference type="GO" id="GO:0005576">
    <property type="term" value="C:extracellular region"/>
    <property type="evidence" value="ECO:0007669"/>
    <property type="project" value="UniProtKB-SubCell"/>
</dbReference>
<feature type="domain" description="Chitin-binding type-2" evidence="11">
    <location>
        <begin position="126"/>
        <end position="181"/>
    </location>
</feature>
<dbReference type="EMBL" id="JABXBU010002227">
    <property type="protein sequence ID" value="KAF8774026.1"/>
    <property type="molecule type" value="Genomic_DNA"/>
</dbReference>
<dbReference type="GO" id="GO:0008061">
    <property type="term" value="F:chitin binding"/>
    <property type="evidence" value="ECO:0007669"/>
    <property type="project" value="InterPro"/>
</dbReference>
<evidence type="ECO:0000256" key="7">
    <source>
        <dbReference type="ARBA" id="ARBA00049646"/>
    </source>
</evidence>
<evidence type="ECO:0000256" key="1">
    <source>
        <dbReference type="ARBA" id="ARBA00004613"/>
    </source>
</evidence>
<feature type="domain" description="Chitin-binding type-2" evidence="11">
    <location>
        <begin position="258"/>
        <end position="313"/>
    </location>
</feature>
<organism evidence="12 13">
    <name type="scientific">Argiope bruennichi</name>
    <name type="common">Wasp spider</name>
    <name type="synonym">Aranea bruennichi</name>
    <dbReference type="NCBI Taxonomy" id="94029"/>
    <lineage>
        <taxon>Eukaryota</taxon>
        <taxon>Metazoa</taxon>
        <taxon>Ecdysozoa</taxon>
        <taxon>Arthropoda</taxon>
        <taxon>Chelicerata</taxon>
        <taxon>Arachnida</taxon>
        <taxon>Araneae</taxon>
        <taxon>Araneomorphae</taxon>
        <taxon>Entelegynae</taxon>
        <taxon>Araneoidea</taxon>
        <taxon>Araneidae</taxon>
        <taxon>Argiope</taxon>
    </lineage>
</organism>
<reference evidence="12" key="1">
    <citation type="journal article" date="2020" name="bioRxiv">
        <title>Chromosome-level reference genome of the European wasp spider Argiope bruennichi: a resource for studies on range expansion and evolutionary adaptation.</title>
        <authorList>
            <person name="Sheffer M.M."/>
            <person name="Hoppe A."/>
            <person name="Krehenwinkel H."/>
            <person name="Uhl G."/>
            <person name="Kuss A.W."/>
            <person name="Jensen L."/>
            <person name="Jensen C."/>
            <person name="Gillespie R.G."/>
            <person name="Hoff K.J."/>
            <person name="Prost S."/>
        </authorList>
    </citation>
    <scope>NUCLEOTIDE SEQUENCE</scope>
</reference>
<feature type="domain" description="BPTI/Kunitz inhibitor" evidence="10">
    <location>
        <begin position="462"/>
        <end position="512"/>
    </location>
</feature>
<dbReference type="InterPro" id="IPR020901">
    <property type="entry name" value="Prtase_inh_Kunz-CS"/>
</dbReference>
<keyword evidence="13" id="KW-1185">Reference proteome</keyword>
<evidence type="ECO:0000256" key="3">
    <source>
        <dbReference type="ARBA" id="ARBA00022690"/>
    </source>
</evidence>
<dbReference type="InterPro" id="IPR036880">
    <property type="entry name" value="Kunitz_BPTI_sf"/>
</dbReference>
<feature type="domain" description="Chitin-binding type-2" evidence="11">
    <location>
        <begin position="390"/>
        <end position="445"/>
    </location>
</feature>
<dbReference type="SMART" id="SM00131">
    <property type="entry name" value="KU"/>
    <property type="match status" value="3"/>
</dbReference>
<dbReference type="SMART" id="SM00494">
    <property type="entry name" value="ChtBD2"/>
    <property type="match status" value="7"/>
</dbReference>
<keyword evidence="4 9" id="KW-0732">Signal</keyword>
<dbReference type="InterPro" id="IPR036084">
    <property type="entry name" value="Ser_inhib-like_sf"/>
</dbReference>
<dbReference type="PROSITE" id="PS50940">
    <property type="entry name" value="CHIT_BIND_II"/>
    <property type="match status" value="8"/>
</dbReference>
<feature type="domain" description="Chitin-binding type-2" evidence="11">
    <location>
        <begin position="46"/>
        <end position="99"/>
    </location>
</feature>
<evidence type="ECO:0000256" key="9">
    <source>
        <dbReference type="SAM" id="SignalP"/>
    </source>
</evidence>
<keyword evidence="3" id="KW-0646">Protease inhibitor</keyword>
<proteinExistence type="inferred from homology"/>
<keyword evidence="5" id="KW-0722">Serine protease inhibitor</keyword>
<dbReference type="FunFam" id="4.10.410.10:FF:000020">
    <property type="entry name" value="Collagen, type VI, alpha 3"/>
    <property type="match status" value="1"/>
</dbReference>
<comment type="similarity">
    <text evidence="7">Belongs to the venom Kunitz-type family. 01 (intermediate) subfamily.</text>
</comment>
<keyword evidence="6" id="KW-1015">Disulfide bond</keyword>
<comment type="function">
    <text evidence="8">Serine protease inhibitor that inhibits trypsin at a molar ratio of 1:1.</text>
</comment>
<feature type="domain" description="Chitin-binding type-2" evidence="11">
    <location>
        <begin position="651"/>
        <end position="705"/>
    </location>
</feature>
<dbReference type="PROSITE" id="PS00280">
    <property type="entry name" value="BPTI_KUNITZ_1"/>
    <property type="match status" value="3"/>
</dbReference>
<name>A0A8T0EMX5_ARGBR</name>
<feature type="domain" description="Chitin-binding type-2" evidence="11">
    <location>
        <begin position="580"/>
        <end position="634"/>
    </location>
</feature>
<evidence type="ECO:0000256" key="2">
    <source>
        <dbReference type="ARBA" id="ARBA00022525"/>
    </source>
</evidence>
<dbReference type="InterPro" id="IPR002223">
    <property type="entry name" value="Kunitz_BPTI"/>
</dbReference>
<dbReference type="Gene3D" id="2.10.25.10">
    <property type="entry name" value="Laminin"/>
    <property type="match status" value="1"/>
</dbReference>
<feature type="signal peptide" evidence="9">
    <location>
        <begin position="1"/>
        <end position="20"/>
    </location>
</feature>
<dbReference type="PANTHER" id="PTHR47247">
    <property type="entry name" value="KUNITZ-TYPE PROTEASE INHIBITOR 2"/>
    <property type="match status" value="1"/>
</dbReference>
<sequence length="836" mass="94848">MAKLTCFLVLVVVVLVCAEAIRIDPVQPASSRRGKYFPEITRNDLDEKCPESYGIFPVKSDCHKFMVCNDGIPIIKTCPEKYVYRDANGACIEGDKCPDEAIVWKAYADQNDEDGDILYTTQNNREIKCGKNYAQYPNFEDCSTYIVCQNGQKKIKSCPAGQHYNDQTIRCEEPCKAYCNKTLSCECKWSTCGLDDACFQMKIIGPCRARIPRYFFNKRAGECQRFAYSGCMGNENNFETLEECQQKCSKDKPKPIPSFQCPTMNGLFPNPDNCRTFFQCSHGKPHFMSCPSDLHFSNKTKRCEKPCDAYCDKSLSCDCKWPTCGLDDLCFLPAETGPCRAGFDNYFFNWQTGQCEEFPYGGCEGNKNNFEKKEDCEQACTKDKPKPIPSFQCLKKNGLFANPDDCRTFFQCTNFKPNLMSCHSGLHFNDKTERCEKPCDAYCDKKLSCECKWPTCGLDDLCFLPPEVGPCRAGFYNYHFNRRTGQCEKFLYGGCRGNKNNFDTKEKCEKACSKKNSDDFTCVKDGLYKDPESCSSYIHCVNGQKYIMPCPRGFHFIEREKFCEPDSEAQCDLKGDAGSELLCTEEGLWSDIEDCHRFINCSHGQREIMSCPMGLHFNEESKECESPCDARCDTSLAAECAWPLGEEKDSDPECEKDGKFMDVSSCSRYIECSNGRKSVKSCPRGLHFSEETEECDSPCDAHCDQSLTLICGWPVGSEKDDKSCPENEHTSLCGAACQRNCQNYKDWFFPCPLICRPGCVCNKGFVRNSEGKCIPSAECDGENAQSSPFGFKCPFPNGKFLYPADDRKYIKCKDNELTIEECPLRHKFNYLEEKCV</sequence>
<dbReference type="Proteomes" id="UP000807504">
    <property type="component" value="Unassembled WGS sequence"/>
</dbReference>
<dbReference type="Pfam" id="PF01607">
    <property type="entry name" value="CBM_14"/>
    <property type="match status" value="7"/>
</dbReference>
<dbReference type="CDD" id="cd19941">
    <property type="entry name" value="TIL"/>
    <property type="match status" value="1"/>
</dbReference>
<comment type="caution">
    <text evidence="12">The sequence shown here is derived from an EMBL/GenBank/DDBJ whole genome shotgun (WGS) entry which is preliminary data.</text>
</comment>
<evidence type="ECO:0000313" key="13">
    <source>
        <dbReference type="Proteomes" id="UP000807504"/>
    </source>
</evidence>
<dbReference type="PRINTS" id="PR00759">
    <property type="entry name" value="BASICPTASE"/>
</dbReference>
<gene>
    <name evidence="12" type="ORF">HNY73_016627</name>
</gene>
<dbReference type="Gene3D" id="2.170.140.10">
    <property type="entry name" value="Chitin binding domain"/>
    <property type="match status" value="7"/>
</dbReference>
<reference evidence="12" key="2">
    <citation type="submission" date="2020-06" db="EMBL/GenBank/DDBJ databases">
        <authorList>
            <person name="Sheffer M."/>
        </authorList>
    </citation>
    <scope>NUCLEOTIDE SEQUENCE</scope>
</reference>
<evidence type="ECO:0000259" key="10">
    <source>
        <dbReference type="PROSITE" id="PS50279"/>
    </source>
</evidence>
<dbReference type="CDD" id="cd00109">
    <property type="entry name" value="Kunitz-type"/>
    <property type="match status" value="3"/>
</dbReference>
<evidence type="ECO:0000256" key="4">
    <source>
        <dbReference type="ARBA" id="ARBA00022729"/>
    </source>
</evidence>
<dbReference type="InterPro" id="IPR002557">
    <property type="entry name" value="Chitin-bd_dom"/>
</dbReference>
<dbReference type="SUPFAM" id="SSF57567">
    <property type="entry name" value="Serine protease inhibitors"/>
    <property type="match status" value="1"/>
</dbReference>
<dbReference type="InterPro" id="IPR002919">
    <property type="entry name" value="TIL_dom"/>
</dbReference>
<dbReference type="PANTHER" id="PTHR47247:SF1">
    <property type="entry name" value="KUNITZ-TYPE PROTEASE INHIBITOR 2"/>
    <property type="match status" value="1"/>
</dbReference>
<protein>
    <submittedName>
        <fullName evidence="12">Kunitz-type serine protease inhibitor 6 like protein</fullName>
    </submittedName>
</protein>
<dbReference type="GO" id="GO:0004867">
    <property type="term" value="F:serine-type endopeptidase inhibitor activity"/>
    <property type="evidence" value="ECO:0007669"/>
    <property type="project" value="UniProtKB-KW"/>
</dbReference>
<feature type="domain" description="Chitin-binding type-2" evidence="11">
    <location>
        <begin position="519"/>
        <end position="573"/>
    </location>
</feature>
<keyword evidence="2" id="KW-0964">Secreted</keyword>
<dbReference type="PROSITE" id="PS50279">
    <property type="entry name" value="BPTI_KUNITZ_2"/>
    <property type="match status" value="3"/>
</dbReference>
<dbReference type="Pfam" id="PF01826">
    <property type="entry name" value="TIL"/>
    <property type="match status" value="1"/>
</dbReference>
<comment type="subcellular location">
    <subcellularLocation>
        <location evidence="1">Secreted</location>
    </subcellularLocation>
</comment>
<dbReference type="AlphaFoldDB" id="A0A8T0EMX5"/>
<dbReference type="Gene3D" id="4.10.410.10">
    <property type="entry name" value="Pancreatic trypsin inhibitor Kunitz domain"/>
    <property type="match status" value="3"/>
</dbReference>
<evidence type="ECO:0000313" key="12">
    <source>
        <dbReference type="EMBL" id="KAF8774026.1"/>
    </source>
</evidence>
<feature type="chain" id="PRO_5035908287" evidence="9">
    <location>
        <begin position="21"/>
        <end position="836"/>
    </location>
</feature>
<feature type="domain" description="BPTI/Kunitz inhibitor" evidence="10">
    <location>
        <begin position="198"/>
        <end position="248"/>
    </location>
</feature>
<evidence type="ECO:0000259" key="11">
    <source>
        <dbReference type="PROSITE" id="PS50940"/>
    </source>
</evidence>
<dbReference type="SUPFAM" id="SSF57362">
    <property type="entry name" value="BPTI-like"/>
    <property type="match status" value="3"/>
</dbReference>
<evidence type="ECO:0000256" key="5">
    <source>
        <dbReference type="ARBA" id="ARBA00022900"/>
    </source>
</evidence>
<feature type="domain" description="BPTI/Kunitz inhibitor" evidence="10">
    <location>
        <begin position="330"/>
        <end position="380"/>
    </location>
</feature>
<evidence type="ECO:0000256" key="8">
    <source>
        <dbReference type="ARBA" id="ARBA00093388"/>
    </source>
</evidence>
<dbReference type="Pfam" id="PF00014">
    <property type="entry name" value="Kunitz_BPTI"/>
    <property type="match status" value="3"/>
</dbReference>
<accession>A0A8T0EMX5</accession>
<dbReference type="SUPFAM" id="SSF57625">
    <property type="entry name" value="Invertebrate chitin-binding proteins"/>
    <property type="match status" value="8"/>
</dbReference>
<dbReference type="InterPro" id="IPR036508">
    <property type="entry name" value="Chitin-bd_dom_sf"/>
</dbReference>